<name>A0A383ES95_9ZZZZ</name>
<gene>
    <name evidence="2" type="ORF">METZ01_LOCUS512034</name>
</gene>
<feature type="compositionally biased region" description="Basic and acidic residues" evidence="1">
    <location>
        <begin position="9"/>
        <end position="22"/>
    </location>
</feature>
<proteinExistence type="predicted"/>
<sequence>MKGYSTDDDGGHRSLEAQEAKRKEAEKLMKAFLKKGGKVQQIPYGMRSEDTGANRFKSKFKKFSRFKKKLIKPKTKKKSKKKSKRRK</sequence>
<dbReference type="EMBL" id="UINC01228033">
    <property type="protein sequence ID" value="SVE59180.1"/>
    <property type="molecule type" value="Genomic_DNA"/>
</dbReference>
<feature type="compositionally biased region" description="Basic residues" evidence="1">
    <location>
        <begin position="56"/>
        <end position="87"/>
    </location>
</feature>
<reference evidence="2" key="1">
    <citation type="submission" date="2018-05" db="EMBL/GenBank/DDBJ databases">
        <authorList>
            <person name="Lanie J.A."/>
            <person name="Ng W.-L."/>
            <person name="Kazmierczak K.M."/>
            <person name="Andrzejewski T.M."/>
            <person name="Davidsen T.M."/>
            <person name="Wayne K.J."/>
            <person name="Tettelin H."/>
            <person name="Glass J.I."/>
            <person name="Rusch D."/>
            <person name="Podicherti R."/>
            <person name="Tsui H.-C.T."/>
            <person name="Winkler M.E."/>
        </authorList>
    </citation>
    <scope>NUCLEOTIDE SEQUENCE</scope>
</reference>
<dbReference type="AlphaFoldDB" id="A0A383ES95"/>
<organism evidence="2">
    <name type="scientific">marine metagenome</name>
    <dbReference type="NCBI Taxonomy" id="408172"/>
    <lineage>
        <taxon>unclassified sequences</taxon>
        <taxon>metagenomes</taxon>
        <taxon>ecological metagenomes</taxon>
    </lineage>
</organism>
<evidence type="ECO:0000313" key="2">
    <source>
        <dbReference type="EMBL" id="SVE59180.1"/>
    </source>
</evidence>
<protein>
    <submittedName>
        <fullName evidence="2">Uncharacterized protein</fullName>
    </submittedName>
</protein>
<evidence type="ECO:0000256" key="1">
    <source>
        <dbReference type="SAM" id="MobiDB-lite"/>
    </source>
</evidence>
<feature type="region of interest" description="Disordered" evidence="1">
    <location>
        <begin position="1"/>
        <end position="22"/>
    </location>
</feature>
<accession>A0A383ES95</accession>
<feature type="region of interest" description="Disordered" evidence="1">
    <location>
        <begin position="44"/>
        <end position="87"/>
    </location>
</feature>